<dbReference type="Proteomes" id="UP000789860">
    <property type="component" value="Unassembled WGS sequence"/>
</dbReference>
<keyword evidence="2" id="KW-1185">Reference proteome</keyword>
<sequence>MSSLFVAFCLAKNVTRNDNYITGTALYRINSNTNQFREITFKGFTRNPESLVTPFEKNSILLMVGYYVYEENIEYVTIIQSVPVSYSNDEYTLTSEDLLNSSPLLLYSASVVLNSYIPDNNGGRESFMLARRLYNGVTNNKQIDSKVIVSYINENNRYNALKNNLKKTVLSVVGRLKLESRRLLHVLASDIEWTYLTNDSQTSDTSSSGKVSSQGELDTQLESIEEKYVTLTSQFPQKKQRTNLQNSLSKLSNNKTTSPNFVEVVSQIQKETSSAGPSRIESTSQIINNESNSQVTNETFAPTTSCANKTNVSVNDNLLTESTHSDTSIIQSEKPKTNRKCLKTLLPAKK</sequence>
<comment type="caution">
    <text evidence="1">The sequence shown here is derived from an EMBL/GenBank/DDBJ whole genome shotgun (WGS) entry which is preliminary data.</text>
</comment>
<reference evidence="1" key="1">
    <citation type="submission" date="2021-06" db="EMBL/GenBank/DDBJ databases">
        <authorList>
            <person name="Kallberg Y."/>
            <person name="Tangrot J."/>
            <person name="Rosling A."/>
        </authorList>
    </citation>
    <scope>NUCLEOTIDE SEQUENCE</scope>
    <source>
        <strain evidence="1">AU212A</strain>
    </source>
</reference>
<evidence type="ECO:0000313" key="2">
    <source>
        <dbReference type="Proteomes" id="UP000789860"/>
    </source>
</evidence>
<accession>A0ACA9LEH8</accession>
<proteinExistence type="predicted"/>
<gene>
    <name evidence="1" type="ORF">SCALOS_LOCUS4266</name>
</gene>
<organism evidence="1 2">
    <name type="scientific">Scutellospora calospora</name>
    <dbReference type="NCBI Taxonomy" id="85575"/>
    <lineage>
        <taxon>Eukaryota</taxon>
        <taxon>Fungi</taxon>
        <taxon>Fungi incertae sedis</taxon>
        <taxon>Mucoromycota</taxon>
        <taxon>Glomeromycotina</taxon>
        <taxon>Glomeromycetes</taxon>
        <taxon>Diversisporales</taxon>
        <taxon>Gigasporaceae</taxon>
        <taxon>Scutellospora</taxon>
    </lineage>
</organism>
<evidence type="ECO:0000313" key="1">
    <source>
        <dbReference type="EMBL" id="CAG8526147.1"/>
    </source>
</evidence>
<protein>
    <submittedName>
        <fullName evidence="1">6691_t:CDS:1</fullName>
    </submittedName>
</protein>
<name>A0ACA9LEH8_9GLOM</name>
<dbReference type="EMBL" id="CAJVPM010005618">
    <property type="protein sequence ID" value="CAG8526147.1"/>
    <property type="molecule type" value="Genomic_DNA"/>
</dbReference>